<comment type="caution">
    <text evidence="1">The sequence shown here is derived from an EMBL/GenBank/DDBJ whole genome shotgun (WGS) entry which is preliminary data.</text>
</comment>
<dbReference type="AlphaFoldDB" id="A0A8H9BVB0"/>
<accession>A0A8H9BVB0</accession>
<dbReference type="EMBL" id="AAXKXX010000004">
    <property type="protein sequence ID" value="EGQ4384380.1"/>
    <property type="molecule type" value="Genomic_DNA"/>
</dbReference>
<keyword evidence="2" id="KW-1185">Reference proteome</keyword>
<organism evidence="1 2">
    <name type="scientific">Staphylococcus pseudintermedius</name>
    <dbReference type="NCBI Taxonomy" id="283734"/>
    <lineage>
        <taxon>Bacteria</taxon>
        <taxon>Bacillati</taxon>
        <taxon>Bacillota</taxon>
        <taxon>Bacilli</taxon>
        <taxon>Bacillales</taxon>
        <taxon>Staphylococcaceae</taxon>
        <taxon>Staphylococcus</taxon>
        <taxon>Staphylococcus intermedius group</taxon>
    </lineage>
</organism>
<name>A0A8H9BVB0_STAPS</name>
<sequence length="59" mass="6869">MDNKELSVEDLKSQLGYLKAKYDKAMHSMTNQLDYTMELEVENDLLKSKLNELMKKSQG</sequence>
<evidence type="ECO:0000313" key="2">
    <source>
        <dbReference type="Proteomes" id="UP000600220"/>
    </source>
</evidence>
<dbReference type="Proteomes" id="UP000600220">
    <property type="component" value="Unassembled WGS sequence"/>
</dbReference>
<dbReference type="RefSeq" id="WP_285320956.1">
    <property type="nucleotide sequence ID" value="NZ_CP128241.1"/>
</dbReference>
<evidence type="ECO:0000313" key="1">
    <source>
        <dbReference type="EMBL" id="EGQ4384380.1"/>
    </source>
</evidence>
<gene>
    <name evidence="1" type="ORF">EGV54_04645</name>
</gene>
<reference evidence="1 2" key="1">
    <citation type="submission" date="2018-11" db="EMBL/GenBank/DDBJ databases">
        <authorList>
            <consortium name="Veterinary Laboratory Investigation and Response Network"/>
        </authorList>
    </citation>
    <scope>NUCLEOTIDE SEQUENCE [LARGE SCALE GENOMIC DNA]</scope>
    <source>
        <strain evidence="1 2">SPSE-18-VL-LA-PA-Ryan-0021</strain>
    </source>
</reference>
<proteinExistence type="predicted"/>
<protein>
    <submittedName>
        <fullName evidence="1">Uncharacterized protein</fullName>
    </submittedName>
</protein>